<dbReference type="GO" id="GO:0008168">
    <property type="term" value="F:methyltransferase activity"/>
    <property type="evidence" value="ECO:0007669"/>
    <property type="project" value="UniProtKB-KW"/>
</dbReference>
<dbReference type="InterPro" id="IPR029063">
    <property type="entry name" value="SAM-dependent_MTases_sf"/>
</dbReference>
<dbReference type="Proteomes" id="UP000183898">
    <property type="component" value="Unassembled WGS sequence"/>
</dbReference>
<keyword evidence="1" id="KW-0489">Methyltransferase</keyword>
<protein>
    <submittedName>
        <fullName evidence="1">Methyltransferase domain-containing protein</fullName>
    </submittedName>
</protein>
<proteinExistence type="predicted"/>
<dbReference type="GO" id="GO:0032259">
    <property type="term" value="P:methylation"/>
    <property type="evidence" value="ECO:0007669"/>
    <property type="project" value="UniProtKB-KW"/>
</dbReference>
<keyword evidence="1" id="KW-0808">Transferase</keyword>
<evidence type="ECO:0000313" key="2">
    <source>
        <dbReference type="Proteomes" id="UP000183898"/>
    </source>
</evidence>
<sequence>MQYESCDAKNRADYILANIDKDGIGIEIGPSHRPLAPKRMGYRTHVIDHMTRDDLKIKYENANVALENIEEVDFVWRGESYAELTQQSGYYDWIIASHVIEHVPDMIGFLTDCDEILKDEGVLSLAIPDSRFCFDHFRPVSSLGSVIDASLEGRKLNSPGMVAEFLLNAVKRGGTITWPRNNTNEFSFIHGIEGVRNAVKKVTEERAYIDVHVWCFTPHWFRLMIEDLYALGFINMREIDFFDPGTHEFYITLGSHGKGPGMSRLALLKRVNIEQLRADAAVQCSNE</sequence>
<dbReference type="AlphaFoldDB" id="A0A1H8NXL7"/>
<dbReference type="EMBL" id="FOCT01000018">
    <property type="protein sequence ID" value="SEO34389.1"/>
    <property type="molecule type" value="Genomic_DNA"/>
</dbReference>
<organism evidence="1 2">
    <name type="scientific">Nitrosospira multiformis</name>
    <dbReference type="NCBI Taxonomy" id="1231"/>
    <lineage>
        <taxon>Bacteria</taxon>
        <taxon>Pseudomonadati</taxon>
        <taxon>Pseudomonadota</taxon>
        <taxon>Betaproteobacteria</taxon>
        <taxon>Nitrosomonadales</taxon>
        <taxon>Nitrosomonadaceae</taxon>
        <taxon>Nitrosospira</taxon>
    </lineage>
</organism>
<dbReference type="RefSeq" id="WP_074748967.1">
    <property type="nucleotide sequence ID" value="NZ_FOCT01000018.1"/>
</dbReference>
<dbReference type="Pfam" id="PF13489">
    <property type="entry name" value="Methyltransf_23"/>
    <property type="match status" value="1"/>
</dbReference>
<evidence type="ECO:0000313" key="1">
    <source>
        <dbReference type="EMBL" id="SEO34389.1"/>
    </source>
</evidence>
<dbReference type="SUPFAM" id="SSF53335">
    <property type="entry name" value="S-adenosyl-L-methionine-dependent methyltransferases"/>
    <property type="match status" value="1"/>
</dbReference>
<name>A0A1H8NXL7_9PROT</name>
<gene>
    <name evidence="1" type="ORF">SAMN05216404_11814</name>
</gene>
<accession>A0A1H8NXL7</accession>
<dbReference type="Gene3D" id="3.40.50.150">
    <property type="entry name" value="Vaccinia Virus protein VP39"/>
    <property type="match status" value="1"/>
</dbReference>
<reference evidence="1 2" key="1">
    <citation type="submission" date="2016-10" db="EMBL/GenBank/DDBJ databases">
        <authorList>
            <person name="de Groot N.N."/>
        </authorList>
    </citation>
    <scope>NUCLEOTIDE SEQUENCE [LARGE SCALE GENOMIC DNA]</scope>
    <source>
        <strain evidence="1 2">Nl18</strain>
    </source>
</reference>